<name>A0AAV7UAH9_PLEWA</name>
<comment type="caution">
    <text evidence="2">The sequence shown here is derived from an EMBL/GenBank/DDBJ whole genome shotgun (WGS) entry which is preliminary data.</text>
</comment>
<proteinExistence type="predicted"/>
<evidence type="ECO:0000313" key="3">
    <source>
        <dbReference type="Proteomes" id="UP001066276"/>
    </source>
</evidence>
<dbReference type="EMBL" id="JANPWB010000005">
    <property type="protein sequence ID" value="KAJ1186094.1"/>
    <property type="molecule type" value="Genomic_DNA"/>
</dbReference>
<keyword evidence="3" id="KW-1185">Reference proteome</keyword>
<reference evidence="2" key="1">
    <citation type="journal article" date="2022" name="bioRxiv">
        <title>Sequencing and chromosome-scale assembly of the giantPleurodeles waltlgenome.</title>
        <authorList>
            <person name="Brown T."/>
            <person name="Elewa A."/>
            <person name="Iarovenko S."/>
            <person name="Subramanian E."/>
            <person name="Araus A.J."/>
            <person name="Petzold A."/>
            <person name="Susuki M."/>
            <person name="Suzuki K.-i.T."/>
            <person name="Hayashi T."/>
            <person name="Toyoda A."/>
            <person name="Oliveira C."/>
            <person name="Osipova E."/>
            <person name="Leigh N.D."/>
            <person name="Simon A."/>
            <person name="Yun M.H."/>
        </authorList>
    </citation>
    <scope>NUCLEOTIDE SEQUENCE</scope>
    <source>
        <strain evidence="2">20211129_DDA</strain>
        <tissue evidence="2">Liver</tissue>
    </source>
</reference>
<protein>
    <submittedName>
        <fullName evidence="2">Uncharacterized protein</fullName>
    </submittedName>
</protein>
<dbReference type="Proteomes" id="UP001066276">
    <property type="component" value="Chromosome 3_1"/>
</dbReference>
<evidence type="ECO:0000256" key="1">
    <source>
        <dbReference type="SAM" id="MobiDB-lite"/>
    </source>
</evidence>
<feature type="region of interest" description="Disordered" evidence="1">
    <location>
        <begin position="1"/>
        <end position="28"/>
    </location>
</feature>
<evidence type="ECO:0000313" key="2">
    <source>
        <dbReference type="EMBL" id="KAJ1186094.1"/>
    </source>
</evidence>
<dbReference type="AlphaFoldDB" id="A0AAV7UAH9"/>
<feature type="region of interest" description="Disordered" evidence="1">
    <location>
        <begin position="72"/>
        <end position="95"/>
    </location>
</feature>
<gene>
    <name evidence="2" type="ORF">NDU88_002878</name>
</gene>
<organism evidence="2 3">
    <name type="scientific">Pleurodeles waltl</name>
    <name type="common">Iberian ribbed newt</name>
    <dbReference type="NCBI Taxonomy" id="8319"/>
    <lineage>
        <taxon>Eukaryota</taxon>
        <taxon>Metazoa</taxon>
        <taxon>Chordata</taxon>
        <taxon>Craniata</taxon>
        <taxon>Vertebrata</taxon>
        <taxon>Euteleostomi</taxon>
        <taxon>Amphibia</taxon>
        <taxon>Batrachia</taxon>
        <taxon>Caudata</taxon>
        <taxon>Salamandroidea</taxon>
        <taxon>Salamandridae</taxon>
        <taxon>Pleurodelinae</taxon>
        <taxon>Pleurodeles</taxon>
    </lineage>
</organism>
<feature type="compositionally biased region" description="Pro residues" evidence="1">
    <location>
        <begin position="1"/>
        <end position="11"/>
    </location>
</feature>
<accession>A0AAV7UAH9</accession>
<sequence>MRKSSPSPPYPSSHRPGGPGGQTNPFGLRDRWELHFPAATVNASLPLVALGPESSGSGPTLTLACIHAGAPAPLGRPRVRQSTSRHQPKEARLCTRSHSCRRPGLAGAPAITAIISRLPFGLRDRWELHFPAATVNASLPLVALGPESSGSGPTLTLARIHAGAPALLGRPRVRQSTSRHQPKEARLCTRSHSCRRPGLAGAPAITAIISRLVTQRGPRR</sequence>